<dbReference type="InterPro" id="IPR055592">
    <property type="entry name" value="DUF7168"/>
</dbReference>
<dbReference type="InterPro" id="IPR016868">
    <property type="entry name" value="Phage_B3_Orf5"/>
</dbReference>
<evidence type="ECO:0000259" key="2">
    <source>
        <dbReference type="Pfam" id="PF23771"/>
    </source>
</evidence>
<name>A0A6N0JEV7_ACHDE</name>
<dbReference type="Proteomes" id="UP001446337">
    <property type="component" value="Chromosome"/>
</dbReference>
<evidence type="ECO:0000313" key="4">
    <source>
        <dbReference type="EMBL" id="XAN14340.1"/>
    </source>
</evidence>
<feature type="domain" description="DUF7168" evidence="2">
    <location>
        <begin position="59"/>
        <end position="190"/>
    </location>
</feature>
<gene>
    <name evidence="5" type="ORF">AAIK43_15595</name>
    <name evidence="4" type="ORF">AAIK43_23525</name>
    <name evidence="3" type="ORF">FOC81_02760</name>
</gene>
<dbReference type="EMBL" id="CP154792">
    <property type="protein sequence ID" value="XAN19421.1"/>
    <property type="molecule type" value="Genomic_DNA"/>
</dbReference>
<dbReference type="PIRSF" id="PIRSF028111">
    <property type="entry name" value="UCP028111"/>
    <property type="match status" value="1"/>
</dbReference>
<dbReference type="AlphaFoldDB" id="A0A6N0JEV7"/>
<reference evidence="4 7" key="2">
    <citation type="submission" date="2024-05" db="EMBL/GenBank/DDBJ databases">
        <title>Achromobacter denitrificans. BP1, complete genome.</title>
        <authorList>
            <person name="Zhang B."/>
        </authorList>
    </citation>
    <scope>NUCLEOTIDE SEQUENCE [LARGE SCALE GENOMIC DNA]</scope>
    <source>
        <strain evidence="4 7">BP1</strain>
    </source>
</reference>
<dbReference type="Pfam" id="PF23771">
    <property type="entry name" value="DUF7168"/>
    <property type="match status" value="1"/>
</dbReference>
<accession>A0A6N0JEV7</accession>
<organism evidence="3 6">
    <name type="scientific">Achromobacter denitrificans</name>
    <name type="common">Alcaligenes denitrificans</name>
    <dbReference type="NCBI Taxonomy" id="32002"/>
    <lineage>
        <taxon>Bacteria</taxon>
        <taxon>Pseudomonadati</taxon>
        <taxon>Pseudomonadota</taxon>
        <taxon>Betaproteobacteria</taxon>
        <taxon>Burkholderiales</taxon>
        <taxon>Alcaligenaceae</taxon>
        <taxon>Achromobacter</taxon>
    </lineage>
</organism>
<keyword evidence="7" id="KW-1185">Reference proteome</keyword>
<reference evidence="3 6" key="1">
    <citation type="submission" date="2020-05" db="EMBL/GenBank/DDBJ databases">
        <title>FDA dAtabase for Regulatory Grade micrObial Sequences (FDA-ARGOS): Supporting development and validation of Infectious Disease Dx tests.</title>
        <authorList>
            <person name="Sproer C."/>
            <person name="Gronow S."/>
            <person name="Severitt S."/>
            <person name="Schroder I."/>
            <person name="Tallon L."/>
            <person name="Sadzewicz L."/>
            <person name="Zhao X."/>
            <person name="Vavikolanu K."/>
            <person name="Mehta A."/>
            <person name="Aluvathingal J."/>
            <person name="Nadendla S."/>
            <person name="Myers T."/>
            <person name="Yan Y."/>
            <person name="Sichtig H."/>
        </authorList>
    </citation>
    <scope>NUCLEOTIDE SEQUENCE [LARGE SCALE GENOMIC DNA]</scope>
    <source>
        <strain evidence="3 6">FDAARGOS_787</strain>
    </source>
</reference>
<feature type="domain" description="DUF2786" evidence="1">
    <location>
        <begin position="6"/>
        <end position="43"/>
    </location>
</feature>
<evidence type="ECO:0000313" key="3">
    <source>
        <dbReference type="EMBL" id="QKQ45681.1"/>
    </source>
</evidence>
<protein>
    <submittedName>
        <fullName evidence="3">DUF2786 domain-containing protein</fullName>
    </submittedName>
</protein>
<evidence type="ECO:0000259" key="1">
    <source>
        <dbReference type="Pfam" id="PF10979"/>
    </source>
</evidence>
<dbReference type="EMBL" id="CP154792">
    <property type="protein sequence ID" value="XAN14340.1"/>
    <property type="molecule type" value="Genomic_DNA"/>
</dbReference>
<evidence type="ECO:0000313" key="5">
    <source>
        <dbReference type="EMBL" id="XAN19421.1"/>
    </source>
</evidence>
<dbReference type="Proteomes" id="UP000509782">
    <property type="component" value="Chromosome"/>
</dbReference>
<proteinExistence type="predicted"/>
<dbReference type="EMBL" id="CP054569">
    <property type="protein sequence ID" value="QKQ45681.1"/>
    <property type="molecule type" value="Genomic_DNA"/>
</dbReference>
<dbReference type="Pfam" id="PF10979">
    <property type="entry name" value="DUF2786"/>
    <property type="match status" value="1"/>
</dbReference>
<dbReference type="InterPro" id="IPR024498">
    <property type="entry name" value="DUF2786"/>
</dbReference>
<evidence type="ECO:0000313" key="6">
    <source>
        <dbReference type="Proteomes" id="UP000509782"/>
    </source>
</evidence>
<dbReference type="RefSeq" id="WP_174715676.1">
    <property type="nucleotide sequence ID" value="NZ_CADIKP010000028.1"/>
</dbReference>
<evidence type="ECO:0000313" key="7">
    <source>
        <dbReference type="Proteomes" id="UP001446337"/>
    </source>
</evidence>
<sequence>MNRDDILRKIQKCLALAKSGVAAEAAAALRQAQALMREHGLSELEVSAARALELPVPAGATVPTRHEARLAGMVADSFGCEVILHASSGFFGSHSTWLLIGCSPAVDVAQYTLQVLFRLMAKARKGHIKDNLRRCGPKSKTARADVFCQGWVLAVGQLVSRVERTDEQEAAVLAYVQLNHPGLEQFTPRARHVKHQGHTWADHAAGVRAGRDVQLHEGVGADAAPLMLGHGG</sequence>